<dbReference type="Gene3D" id="2.130.10.10">
    <property type="entry name" value="YVTN repeat-like/Quinoprotein amine dehydrogenase"/>
    <property type="match status" value="1"/>
</dbReference>
<proteinExistence type="predicted"/>
<dbReference type="Proteomes" id="UP000199034">
    <property type="component" value="Unassembled WGS sequence"/>
</dbReference>
<dbReference type="InterPro" id="IPR015943">
    <property type="entry name" value="WD40/YVTN_repeat-like_dom_sf"/>
</dbReference>
<dbReference type="AlphaFoldDB" id="A0A1G6IJT5"/>
<evidence type="ECO:0008006" key="5">
    <source>
        <dbReference type="Google" id="ProtNLM"/>
    </source>
</evidence>
<evidence type="ECO:0000313" key="3">
    <source>
        <dbReference type="EMBL" id="SDC06789.1"/>
    </source>
</evidence>
<feature type="transmembrane region" description="Helical" evidence="2">
    <location>
        <begin position="41"/>
        <end position="60"/>
    </location>
</feature>
<dbReference type="OrthoDB" id="3787722at2"/>
<evidence type="ECO:0000313" key="4">
    <source>
        <dbReference type="Proteomes" id="UP000199034"/>
    </source>
</evidence>
<accession>A0A1G6IJT5</accession>
<feature type="compositionally biased region" description="Basic and acidic residues" evidence="1">
    <location>
        <begin position="362"/>
        <end position="374"/>
    </location>
</feature>
<reference evidence="3 4" key="1">
    <citation type="submission" date="2016-10" db="EMBL/GenBank/DDBJ databases">
        <authorList>
            <person name="de Groot N.N."/>
        </authorList>
    </citation>
    <scope>NUCLEOTIDE SEQUENCE [LARGE SCALE GENOMIC DNA]</scope>
    <source>
        <strain evidence="3 4">CGMCC 4.6858</strain>
    </source>
</reference>
<dbReference type="STRING" id="1045774.SAMN05421872_101207"/>
<keyword evidence="2" id="KW-1133">Transmembrane helix</keyword>
<feature type="region of interest" description="Disordered" evidence="1">
    <location>
        <begin position="362"/>
        <end position="384"/>
    </location>
</feature>
<dbReference type="SUPFAM" id="SSF50998">
    <property type="entry name" value="Quinoprotein alcohol dehydrogenase-like"/>
    <property type="match status" value="1"/>
</dbReference>
<sequence length="384" mass="40158">MSTEDLLGDALRARVDHTDHPRTPLADVVSTARRIRRRRRATTAAVAAVVVAVLATPFVLTAGNRPDSAPDPTPPTPDVRLGDVPLGDLPGVAWLDGSDYVAADGTRTTLPLDQVTRATPYDGGFLVTSFGDRRITLLDGRLREVSRRCYAGGGFAVSDDGLRTAYTTSGCDRSDPILHVGPTGGDGGERTAPLPIVDAGPVGFLGDGVVVNSLNEGPPAIVTPGDSPTHLDVLGTAVDVDERLGLVAGRLAGEPTPEQMVPTGAVVDGSTGMVMWSAPGWSPLAFSPDGSMVVAARAGAVPTVLAALDSGTGEPLHEIALPAGVQVWQLAWEDDEHLLIAVSQDRTEAMLRSTLDGTFERATDTAPYDEDRARRFGPAPNKFP</sequence>
<dbReference type="RefSeq" id="WP_090849878.1">
    <property type="nucleotide sequence ID" value="NZ_FMZM01000001.1"/>
</dbReference>
<keyword evidence="4" id="KW-1185">Reference proteome</keyword>
<dbReference type="InterPro" id="IPR011047">
    <property type="entry name" value="Quinoprotein_ADH-like_sf"/>
</dbReference>
<evidence type="ECO:0000256" key="2">
    <source>
        <dbReference type="SAM" id="Phobius"/>
    </source>
</evidence>
<keyword evidence="2" id="KW-0472">Membrane</keyword>
<gene>
    <name evidence="3" type="ORF">SAMN05421872_101207</name>
</gene>
<protein>
    <recommendedName>
        <fullName evidence="5">WD40-like Beta Propeller Repeat</fullName>
    </recommendedName>
</protein>
<name>A0A1G6IJT5_9ACTN</name>
<evidence type="ECO:0000256" key="1">
    <source>
        <dbReference type="SAM" id="MobiDB-lite"/>
    </source>
</evidence>
<keyword evidence="2" id="KW-0812">Transmembrane</keyword>
<organism evidence="3 4">
    <name type="scientific">Nocardioides lianchengensis</name>
    <dbReference type="NCBI Taxonomy" id="1045774"/>
    <lineage>
        <taxon>Bacteria</taxon>
        <taxon>Bacillati</taxon>
        <taxon>Actinomycetota</taxon>
        <taxon>Actinomycetes</taxon>
        <taxon>Propionibacteriales</taxon>
        <taxon>Nocardioidaceae</taxon>
        <taxon>Nocardioides</taxon>
    </lineage>
</organism>
<dbReference type="EMBL" id="FMZM01000001">
    <property type="protein sequence ID" value="SDC06789.1"/>
    <property type="molecule type" value="Genomic_DNA"/>
</dbReference>